<dbReference type="PROSITE" id="PS51257">
    <property type="entry name" value="PROKAR_LIPOPROTEIN"/>
    <property type="match status" value="1"/>
</dbReference>
<dbReference type="RefSeq" id="WP_160937089.1">
    <property type="nucleotide sequence ID" value="NZ_SNVJ01000008.1"/>
</dbReference>
<name>A0A845BKN1_9PROT</name>
<feature type="chain" id="PRO_5032548256" evidence="1">
    <location>
        <begin position="22"/>
        <end position="135"/>
    </location>
</feature>
<comment type="caution">
    <text evidence="2">The sequence shown here is derived from an EMBL/GenBank/DDBJ whole genome shotgun (WGS) entry which is preliminary data.</text>
</comment>
<proteinExistence type="predicted"/>
<feature type="signal peptide" evidence="1">
    <location>
        <begin position="1"/>
        <end position="21"/>
    </location>
</feature>
<accession>A0A845BKN1</accession>
<sequence length="135" mass="14395">MPRLILPLRVLPICLLLGACAGCPGGQTPATVAELFFGRSVPGGGTVGEAEWDAFLADTVTPAFPQGLTVQDAQGQWRGADGEVVREPAKRLLLVLPETSADRADARVAPLAENYRARFRQESVLRLQHAACVAF</sequence>
<evidence type="ECO:0000313" key="2">
    <source>
        <dbReference type="EMBL" id="MXP63969.1"/>
    </source>
</evidence>
<dbReference type="Pfam" id="PF12098">
    <property type="entry name" value="DUF3574"/>
    <property type="match status" value="1"/>
</dbReference>
<dbReference type="AlphaFoldDB" id="A0A845BKN1"/>
<reference evidence="2 3" key="1">
    <citation type="submission" date="2019-03" db="EMBL/GenBank/DDBJ databases">
        <title>Roseomonas sp. a novel Roseomonas species isolated from Sea whip Gorgonian.</title>
        <authorList>
            <person name="Li F."/>
            <person name="Pan X."/>
            <person name="Huang S."/>
            <person name="Li Z."/>
            <person name="Meng B."/>
        </authorList>
    </citation>
    <scope>NUCLEOTIDE SEQUENCE [LARGE SCALE GENOMIC DNA]</scope>
    <source>
        <strain evidence="2 3">M0104</strain>
    </source>
</reference>
<keyword evidence="1" id="KW-0732">Signal</keyword>
<gene>
    <name evidence="2" type="ORF">E0493_11500</name>
</gene>
<keyword evidence="3" id="KW-1185">Reference proteome</keyword>
<organism evidence="2 3">
    <name type="scientific">Teichococcus coralli</name>
    <dbReference type="NCBI Taxonomy" id="2545983"/>
    <lineage>
        <taxon>Bacteria</taxon>
        <taxon>Pseudomonadati</taxon>
        <taxon>Pseudomonadota</taxon>
        <taxon>Alphaproteobacteria</taxon>
        <taxon>Acetobacterales</taxon>
        <taxon>Roseomonadaceae</taxon>
        <taxon>Roseomonas</taxon>
    </lineage>
</organism>
<dbReference type="Proteomes" id="UP000460715">
    <property type="component" value="Unassembled WGS sequence"/>
</dbReference>
<dbReference type="EMBL" id="SNVJ01000008">
    <property type="protein sequence ID" value="MXP63969.1"/>
    <property type="molecule type" value="Genomic_DNA"/>
</dbReference>
<evidence type="ECO:0000256" key="1">
    <source>
        <dbReference type="SAM" id="SignalP"/>
    </source>
</evidence>
<dbReference type="InterPro" id="IPR021957">
    <property type="entry name" value="DUF3574"/>
</dbReference>
<evidence type="ECO:0000313" key="3">
    <source>
        <dbReference type="Proteomes" id="UP000460715"/>
    </source>
</evidence>
<dbReference type="OrthoDB" id="794286at2"/>
<protein>
    <submittedName>
        <fullName evidence="2">DUF3574 domain-containing protein</fullName>
    </submittedName>
</protein>